<evidence type="ECO:0000256" key="1">
    <source>
        <dbReference type="SAM" id="MobiDB-lite"/>
    </source>
</evidence>
<feature type="compositionally biased region" description="Basic and acidic residues" evidence="1">
    <location>
        <begin position="96"/>
        <end position="110"/>
    </location>
</feature>
<protein>
    <submittedName>
        <fullName evidence="2">Uncharacterized protein</fullName>
    </submittedName>
</protein>
<reference evidence="2 3" key="1">
    <citation type="submission" date="2016-06" db="EMBL/GenBank/DDBJ databases">
        <title>Evolution of pathogenesis and genome organization in the Tremellales.</title>
        <authorList>
            <person name="Cuomo C."/>
            <person name="Litvintseva A."/>
            <person name="Heitman J."/>
            <person name="Chen Y."/>
            <person name="Sun S."/>
            <person name="Springer D."/>
            <person name="Dromer F."/>
            <person name="Young S."/>
            <person name="Zeng Q."/>
            <person name="Chapman S."/>
            <person name="Gujja S."/>
            <person name="Saif S."/>
            <person name="Birren B."/>
        </authorList>
    </citation>
    <scope>NUCLEOTIDE SEQUENCE [LARGE SCALE GENOMIC DNA]</scope>
    <source>
        <strain evidence="2 3">ATCC 28783</strain>
    </source>
</reference>
<dbReference type="InParanoid" id="A0A4Q1BDG5"/>
<dbReference type="InterPro" id="IPR019410">
    <property type="entry name" value="Methyltransf_16"/>
</dbReference>
<dbReference type="PANTHER" id="PTHR14614">
    <property type="entry name" value="HEPATOCELLULAR CARCINOMA-ASSOCIATED ANTIGEN"/>
    <property type="match status" value="1"/>
</dbReference>
<dbReference type="VEuPathDB" id="FungiDB:TREMEDRAFT_13984"/>
<dbReference type="PANTHER" id="PTHR14614:SF142">
    <property type="entry name" value="FAM86 N-TERMINAL DOMAIN-CONTAINING PROTEIN"/>
    <property type="match status" value="1"/>
</dbReference>
<comment type="caution">
    <text evidence="2">The sequence shown here is derived from an EMBL/GenBank/DDBJ whole genome shotgun (WGS) entry which is preliminary data.</text>
</comment>
<accession>A0A4Q1BDG5</accession>
<dbReference type="SUPFAM" id="SSF53335">
    <property type="entry name" value="S-adenosyl-L-methionine-dependent methyltransferases"/>
    <property type="match status" value="1"/>
</dbReference>
<feature type="compositionally biased region" description="Low complexity" evidence="1">
    <location>
        <begin position="258"/>
        <end position="290"/>
    </location>
</feature>
<sequence length="591" mass="65112">MEVSNPPNGDLLPTTFLPPLPRSLTSLHPLLPSDLIPHIVLLRQLYLPPVHGGIPTSSIATYGLPNELRMTRERRFSPAMSGLGLDIPSGPGHSGRGSDSEEVGCDHLNDSPDTQDPEDEEGLYDESEEEEEEDPFTGHLDNFERDWAERWLSGVVRRSQTWLEDHESETSMDTREYEMVLRESVAVLAMMAGTSAAGSLTRHLLFPVHPSLSRTIPSIRSNLQNSSYSPETNTFLSSLSLSYSPTKSISNFPRDPPSRIQPSTSPSSSRNRRISFQSRSSRSLSLSPKSRPSRRRKKPAIPILLHDAPMTDHLSVGVQTWGSAILLGREIALDPDKFGLFRDFPGGVRVLELGAGTGLLSILCRKLLDLRSDEDMREGLVVATDFLPEVLENLRVCVDLNFPPPLSPSSPKVVKSTTDISADTGIHIAKLDWTTFPGYMASLKSPTAADLNDRGEEMSRFMGKPFDLVLASDCVYDTTHARLLREVVGWVLRLPEGGDEGGTFHLLSPLRPTFGPELQSIDDTFPLLSSYPPLSLRQPSTNDQRDGEGLGSTQGLRLGVRGDGKKSKKGRKGEGRVDEGDGYWCWEIGWG</sequence>
<dbReference type="Gene3D" id="3.40.50.150">
    <property type="entry name" value="Vaccinia Virus protein VP39"/>
    <property type="match status" value="1"/>
</dbReference>
<organism evidence="2 3">
    <name type="scientific">Tremella mesenterica</name>
    <name type="common">Jelly fungus</name>
    <dbReference type="NCBI Taxonomy" id="5217"/>
    <lineage>
        <taxon>Eukaryota</taxon>
        <taxon>Fungi</taxon>
        <taxon>Dikarya</taxon>
        <taxon>Basidiomycota</taxon>
        <taxon>Agaricomycotina</taxon>
        <taxon>Tremellomycetes</taxon>
        <taxon>Tremellales</taxon>
        <taxon>Tremellaceae</taxon>
        <taxon>Tremella</taxon>
    </lineage>
</organism>
<gene>
    <name evidence="2" type="ORF">M231_06460</name>
</gene>
<proteinExistence type="predicted"/>
<evidence type="ECO:0000313" key="2">
    <source>
        <dbReference type="EMBL" id="RXK36257.1"/>
    </source>
</evidence>
<dbReference type="STRING" id="5217.A0A4Q1BDG5"/>
<feature type="region of interest" description="Disordered" evidence="1">
    <location>
        <begin position="80"/>
        <end position="140"/>
    </location>
</feature>
<keyword evidence="3" id="KW-1185">Reference proteome</keyword>
<dbReference type="OrthoDB" id="433955at2759"/>
<dbReference type="InterPro" id="IPR029063">
    <property type="entry name" value="SAM-dependent_MTases_sf"/>
</dbReference>
<dbReference type="Proteomes" id="UP000289152">
    <property type="component" value="Unassembled WGS sequence"/>
</dbReference>
<dbReference type="AlphaFoldDB" id="A0A4Q1BDG5"/>
<name>A0A4Q1BDG5_TREME</name>
<evidence type="ECO:0000313" key="3">
    <source>
        <dbReference type="Proteomes" id="UP000289152"/>
    </source>
</evidence>
<feature type="region of interest" description="Disordered" evidence="1">
    <location>
        <begin position="532"/>
        <end position="581"/>
    </location>
</feature>
<feature type="region of interest" description="Disordered" evidence="1">
    <location>
        <begin position="247"/>
        <end position="302"/>
    </location>
</feature>
<feature type="compositionally biased region" description="Acidic residues" evidence="1">
    <location>
        <begin position="113"/>
        <end position="135"/>
    </location>
</feature>
<dbReference type="GO" id="GO:0008757">
    <property type="term" value="F:S-adenosylmethionine-dependent methyltransferase activity"/>
    <property type="evidence" value="ECO:0007669"/>
    <property type="project" value="UniProtKB-ARBA"/>
</dbReference>
<dbReference type="EMBL" id="SDIL01000103">
    <property type="protein sequence ID" value="RXK36257.1"/>
    <property type="molecule type" value="Genomic_DNA"/>
</dbReference>